<gene>
    <name evidence="1" type="ORF">G7Z17_g11922</name>
</gene>
<protein>
    <submittedName>
        <fullName evidence="1">Uncharacterized protein</fullName>
    </submittedName>
</protein>
<dbReference type="EMBL" id="JAANBB010000488">
    <property type="protein sequence ID" value="KAF7541565.1"/>
    <property type="molecule type" value="Genomic_DNA"/>
</dbReference>
<keyword evidence="2" id="KW-1185">Reference proteome</keyword>
<organism evidence="1 2">
    <name type="scientific">Cylindrodendrum hubeiense</name>
    <dbReference type="NCBI Taxonomy" id="595255"/>
    <lineage>
        <taxon>Eukaryota</taxon>
        <taxon>Fungi</taxon>
        <taxon>Dikarya</taxon>
        <taxon>Ascomycota</taxon>
        <taxon>Pezizomycotina</taxon>
        <taxon>Sordariomycetes</taxon>
        <taxon>Hypocreomycetidae</taxon>
        <taxon>Hypocreales</taxon>
        <taxon>Nectriaceae</taxon>
        <taxon>Cylindrodendrum</taxon>
    </lineage>
</organism>
<sequence length="126" mass="13615">MRGVSPSPLPQCHPPVWGWRRVQGPLGGTDRAWAATQKFRDDRRPFGQLAKVPAVSFADSWLAAQIRCGIWPGTSGTAMSTINRPRWLVPVGDPLVATVDAVQAMGCSPRATTCKKSLELFADSQG</sequence>
<accession>A0A9P5L3J1</accession>
<dbReference type="AlphaFoldDB" id="A0A9P5L3J1"/>
<dbReference type="Proteomes" id="UP000722485">
    <property type="component" value="Unassembled WGS sequence"/>
</dbReference>
<evidence type="ECO:0000313" key="1">
    <source>
        <dbReference type="EMBL" id="KAF7541565.1"/>
    </source>
</evidence>
<comment type="caution">
    <text evidence="1">The sequence shown here is derived from an EMBL/GenBank/DDBJ whole genome shotgun (WGS) entry which is preliminary data.</text>
</comment>
<reference evidence="1" key="1">
    <citation type="submission" date="2020-03" db="EMBL/GenBank/DDBJ databases">
        <title>Draft Genome Sequence of Cylindrodendrum hubeiense.</title>
        <authorList>
            <person name="Buettner E."/>
            <person name="Kellner H."/>
        </authorList>
    </citation>
    <scope>NUCLEOTIDE SEQUENCE</scope>
    <source>
        <strain evidence="1">IHI 201604</strain>
    </source>
</reference>
<name>A0A9P5L3J1_9HYPO</name>
<evidence type="ECO:0000313" key="2">
    <source>
        <dbReference type="Proteomes" id="UP000722485"/>
    </source>
</evidence>
<proteinExistence type="predicted"/>